<name>A0A842J6Z4_9BACT</name>
<evidence type="ECO:0000313" key="1">
    <source>
        <dbReference type="EMBL" id="MBC2883451.1"/>
    </source>
</evidence>
<protein>
    <recommendedName>
        <fullName evidence="3">SMI1/KNR4 family protein</fullName>
    </recommendedName>
</protein>
<dbReference type="RefSeq" id="WP_185898968.1">
    <property type="nucleotide sequence ID" value="NZ_JACLZK010000002.1"/>
</dbReference>
<gene>
    <name evidence="1" type="ORF">H7R39_09315</name>
</gene>
<sequence>MTKSDVKDALKSRFGAEIAGDFRVLKERELAEFNDEAKFVFEGESKILREFYIFADTGVGDLWLVRLNDGKVAFYDHDAGYLCASNLVKFDLDMTGWLKIAEMFGKFETINEPNDEQKSKFKLAVSALCSQILEIWDI</sequence>
<keyword evidence="2" id="KW-1185">Reference proteome</keyword>
<organism evidence="1 2">
    <name type="scientific">Campylobacter massiliensis</name>
    <dbReference type="NCBI Taxonomy" id="2762557"/>
    <lineage>
        <taxon>Bacteria</taxon>
        <taxon>Pseudomonadati</taxon>
        <taxon>Campylobacterota</taxon>
        <taxon>Epsilonproteobacteria</taxon>
        <taxon>Campylobacterales</taxon>
        <taxon>Campylobacteraceae</taxon>
        <taxon>Campylobacter</taxon>
    </lineage>
</organism>
<accession>A0A842J6Z4</accession>
<dbReference type="AlphaFoldDB" id="A0A842J6Z4"/>
<reference evidence="1 2" key="1">
    <citation type="submission" date="2020-08" db="EMBL/GenBank/DDBJ databases">
        <title>Complete genome and description of Campylobacter massiliensis Marseille-Q3452 sp. nov.</title>
        <authorList>
            <person name="Antezack A."/>
        </authorList>
    </citation>
    <scope>NUCLEOTIDE SEQUENCE [LARGE SCALE GENOMIC DNA]</scope>
    <source>
        <strain evidence="1 2">Marseille-Q3452</strain>
    </source>
</reference>
<evidence type="ECO:0008006" key="3">
    <source>
        <dbReference type="Google" id="ProtNLM"/>
    </source>
</evidence>
<comment type="caution">
    <text evidence="1">The sequence shown here is derived from an EMBL/GenBank/DDBJ whole genome shotgun (WGS) entry which is preliminary data.</text>
</comment>
<evidence type="ECO:0000313" key="2">
    <source>
        <dbReference type="Proteomes" id="UP000552683"/>
    </source>
</evidence>
<dbReference type="EMBL" id="JACLZK010000002">
    <property type="protein sequence ID" value="MBC2883451.1"/>
    <property type="molecule type" value="Genomic_DNA"/>
</dbReference>
<dbReference type="Proteomes" id="UP000552683">
    <property type="component" value="Unassembled WGS sequence"/>
</dbReference>
<proteinExistence type="predicted"/>